<dbReference type="Pfam" id="PF13401">
    <property type="entry name" value="AAA_22"/>
    <property type="match status" value="1"/>
</dbReference>
<feature type="region of interest" description="Disordered" evidence="1">
    <location>
        <begin position="185"/>
        <end position="230"/>
    </location>
</feature>
<dbReference type="CDD" id="cd00009">
    <property type="entry name" value="AAA"/>
    <property type="match status" value="1"/>
</dbReference>
<sequence length="230" mass="25570">MPFGRDLAPSMLHRHTSHGEAVARITWCVDQRAIGVITGEVGAGKTVAVRAATANLDPSRHVFIYLANPTIGVRGMLTHIVAALGHTPAYHKSALAPQAAEALATEHAERGRHPVLVVDEAHLLDNQQLEAIRLLTNHDMDSGSPFAVILIGQPSLRHRLRLGVLAALDQRIAVLRDCRNERRRHRRLHTTPLQNRRPGRHPVLRGRDRADPQRLPRSPPARSTTWHCMR</sequence>
<proteinExistence type="predicted"/>
<name>A0A7I9W499_MYCAG</name>
<feature type="compositionally biased region" description="Basic and acidic residues" evidence="1">
    <location>
        <begin position="205"/>
        <end position="214"/>
    </location>
</feature>
<dbReference type="PANTHER" id="PTHR35894:SF1">
    <property type="entry name" value="PHOSPHORIBULOKINASE _ URIDINE KINASE FAMILY"/>
    <property type="match status" value="1"/>
</dbReference>
<dbReference type="GO" id="GO:0016887">
    <property type="term" value="F:ATP hydrolysis activity"/>
    <property type="evidence" value="ECO:0007669"/>
    <property type="project" value="InterPro"/>
</dbReference>
<reference evidence="3 4" key="1">
    <citation type="journal article" date="2019" name="Emerg. Microbes Infect.">
        <title>Comprehensive subspecies identification of 175 nontuberculous mycobacteria species based on 7547 genomic profiles.</title>
        <authorList>
            <person name="Matsumoto Y."/>
            <person name="Kinjo T."/>
            <person name="Motooka D."/>
            <person name="Nabeya D."/>
            <person name="Jung N."/>
            <person name="Uechi K."/>
            <person name="Horii T."/>
            <person name="Iida T."/>
            <person name="Fujita J."/>
            <person name="Nakamura S."/>
        </authorList>
    </citation>
    <scope>NUCLEOTIDE SEQUENCE [LARGE SCALE GENOMIC DNA]</scope>
    <source>
        <strain evidence="3 4">JCM 6377</strain>
    </source>
</reference>
<dbReference type="SUPFAM" id="SSF52540">
    <property type="entry name" value="P-loop containing nucleoside triphosphate hydrolases"/>
    <property type="match status" value="1"/>
</dbReference>
<dbReference type="EMBL" id="BLKS01000001">
    <property type="protein sequence ID" value="GFG52197.1"/>
    <property type="molecule type" value="Genomic_DNA"/>
</dbReference>
<feature type="compositionally biased region" description="Polar residues" evidence="1">
    <location>
        <begin position="221"/>
        <end position="230"/>
    </location>
</feature>
<accession>A0A7I9W499</accession>
<organism evidence="3 4">
    <name type="scientific">Mycolicibacterium agri</name>
    <name type="common">Mycobacterium agri</name>
    <dbReference type="NCBI Taxonomy" id="36811"/>
    <lineage>
        <taxon>Bacteria</taxon>
        <taxon>Bacillati</taxon>
        <taxon>Actinomycetota</taxon>
        <taxon>Actinomycetes</taxon>
        <taxon>Mycobacteriales</taxon>
        <taxon>Mycobacteriaceae</taxon>
        <taxon>Mycolicibacterium</taxon>
    </lineage>
</organism>
<dbReference type="Gene3D" id="3.40.50.300">
    <property type="entry name" value="P-loop containing nucleotide triphosphate hydrolases"/>
    <property type="match status" value="1"/>
</dbReference>
<gene>
    <name evidence="3" type="ORF">MAGR_36380</name>
</gene>
<dbReference type="PANTHER" id="PTHR35894">
    <property type="entry name" value="GENERAL SECRETION PATHWAY PROTEIN A-RELATED"/>
    <property type="match status" value="1"/>
</dbReference>
<dbReference type="AlphaFoldDB" id="A0A7I9W499"/>
<dbReference type="InterPro" id="IPR003593">
    <property type="entry name" value="AAA+_ATPase"/>
</dbReference>
<dbReference type="InterPro" id="IPR049945">
    <property type="entry name" value="AAA_22"/>
</dbReference>
<feature type="domain" description="AAA+ ATPase" evidence="2">
    <location>
        <begin position="31"/>
        <end position="178"/>
    </location>
</feature>
<comment type="caution">
    <text evidence="3">The sequence shown here is derived from an EMBL/GenBank/DDBJ whole genome shotgun (WGS) entry which is preliminary data.</text>
</comment>
<dbReference type="InterPro" id="IPR052026">
    <property type="entry name" value="ExeA_AAA_ATPase_DNA-bind"/>
</dbReference>
<evidence type="ECO:0000256" key="1">
    <source>
        <dbReference type="SAM" id="MobiDB-lite"/>
    </source>
</evidence>
<evidence type="ECO:0000313" key="3">
    <source>
        <dbReference type="EMBL" id="GFG52197.1"/>
    </source>
</evidence>
<dbReference type="SMART" id="SM00382">
    <property type="entry name" value="AAA"/>
    <property type="match status" value="1"/>
</dbReference>
<evidence type="ECO:0000313" key="4">
    <source>
        <dbReference type="Proteomes" id="UP000465302"/>
    </source>
</evidence>
<evidence type="ECO:0000259" key="2">
    <source>
        <dbReference type="SMART" id="SM00382"/>
    </source>
</evidence>
<dbReference type="InterPro" id="IPR027417">
    <property type="entry name" value="P-loop_NTPase"/>
</dbReference>
<dbReference type="Proteomes" id="UP000465302">
    <property type="component" value="Unassembled WGS sequence"/>
</dbReference>
<protein>
    <recommendedName>
        <fullName evidence="2">AAA+ ATPase domain-containing protein</fullName>
    </recommendedName>
</protein>